<protein>
    <submittedName>
        <fullName evidence="2">Uncharacterized protein</fullName>
    </submittedName>
</protein>
<reference evidence="2" key="1">
    <citation type="submission" date="2021-12" db="EMBL/GenBank/DDBJ databases">
        <title>Enterovibrio ZSDZ35 sp. nov. and Enterovibrio ZSDZ42 sp. nov., isolated from coastal seawater in Qingdao.</title>
        <authorList>
            <person name="Zhang P."/>
        </authorList>
    </citation>
    <scope>NUCLEOTIDE SEQUENCE</scope>
    <source>
        <strain evidence="2">ZSDZ42</strain>
    </source>
</reference>
<evidence type="ECO:0000313" key="2">
    <source>
        <dbReference type="EMBL" id="MDD1796347.1"/>
    </source>
</evidence>
<evidence type="ECO:0000256" key="1">
    <source>
        <dbReference type="SAM" id="MobiDB-lite"/>
    </source>
</evidence>
<organism evidence="2 3">
    <name type="scientific">Enterovibrio gelatinilyticus</name>
    <dbReference type="NCBI Taxonomy" id="2899819"/>
    <lineage>
        <taxon>Bacteria</taxon>
        <taxon>Pseudomonadati</taxon>
        <taxon>Pseudomonadota</taxon>
        <taxon>Gammaproteobacteria</taxon>
        <taxon>Vibrionales</taxon>
        <taxon>Vibrionaceae</taxon>
        <taxon>Enterovibrio</taxon>
    </lineage>
</organism>
<name>A0ABT5RA12_9GAMM</name>
<feature type="region of interest" description="Disordered" evidence="1">
    <location>
        <begin position="134"/>
        <end position="163"/>
    </location>
</feature>
<dbReference type="SUPFAM" id="SSF69349">
    <property type="entry name" value="Phage fibre proteins"/>
    <property type="match status" value="1"/>
</dbReference>
<evidence type="ECO:0000313" key="3">
    <source>
        <dbReference type="Proteomes" id="UP001149400"/>
    </source>
</evidence>
<dbReference type="Proteomes" id="UP001149400">
    <property type="component" value="Unassembled WGS sequence"/>
</dbReference>
<dbReference type="EMBL" id="JAJUBC010000054">
    <property type="protein sequence ID" value="MDD1796347.1"/>
    <property type="molecule type" value="Genomic_DNA"/>
</dbReference>
<gene>
    <name evidence="2" type="ORF">LRP50_24815</name>
</gene>
<feature type="compositionally biased region" description="Polar residues" evidence="1">
    <location>
        <begin position="136"/>
        <end position="146"/>
    </location>
</feature>
<sequence>MGNNEDISIGNNKTVSVTKDHFEQVGRDKHKKILRNEIINITKDHIQNVGNIQRDNIYADHQYIVGGHFKGEIAGTQTLNVGDKITHNTRLHELMAFEKFVIKGPGGKITLDASGITMEGAVINLKGNVNMGGSGSSQVPSLSMAANSAKPIAEECPSPESEE</sequence>
<accession>A0ABT5RA12</accession>
<proteinExistence type="predicted"/>
<comment type="caution">
    <text evidence="2">The sequence shown here is derived from an EMBL/GenBank/DDBJ whole genome shotgun (WGS) entry which is preliminary data.</text>
</comment>
<keyword evidence="3" id="KW-1185">Reference proteome</keyword>